<sequence>MSVRDVNHDGGRRRVSTREGHRGFTLIELMVAMLLGLIVIGGVTSVFLANQQTYRTNNALGDVQESTRLAVELLAHDIRNAQLTGCNNNARFTSVLKNGPANGGTDWWANWGNAIVGYARGTTDPAVASGTAETNRVSTTDSIELLGAADTTMSVNVHSPSAATPNFTINGSAGDLQGGDIIVVCDPDHATILKTTTYTDSTKTITYDATNNCSTGLGYPGVCVASGNPYTFGQSALIAKLSAVDWYIGVNPAGGKSLYRVSLSNDGAGAVKANSFQEMVRNVTDMKITYLQSGTTSFVAPASVTSWAGVTAVQVQLTVQSDDARAGTDVQGQAQALMRNVAITATLRNRVN</sequence>
<reference evidence="2 3" key="1">
    <citation type="journal article" date="2018" name="Genet. Mol. Biol.">
        <title>The genome sequence of Dyella jiangningensis FCAV SCS01 from a lignocellulose-decomposing microbial consortium metagenome reveals potential for biotechnological applications.</title>
        <authorList>
            <person name="Desiderato J.G."/>
            <person name="Alvarenga D.O."/>
            <person name="Constancio M.T.L."/>
            <person name="Alves L.M.C."/>
            <person name="Varani A.M."/>
        </authorList>
    </citation>
    <scope>NUCLEOTIDE SEQUENCE [LARGE SCALE GENOMIC DNA]</scope>
    <source>
        <strain evidence="2 3">FCAV SCS01</strain>
    </source>
</reference>
<name>A0A328P3B0_9GAMM</name>
<comment type="caution">
    <text evidence="2">The sequence shown here is derived from an EMBL/GenBank/DDBJ whole genome shotgun (WGS) entry which is preliminary data.</text>
</comment>
<dbReference type="SUPFAM" id="SSF54523">
    <property type="entry name" value="Pili subunits"/>
    <property type="match status" value="1"/>
</dbReference>
<dbReference type="InterPro" id="IPR012902">
    <property type="entry name" value="N_methyl_site"/>
</dbReference>
<dbReference type="Proteomes" id="UP000248926">
    <property type="component" value="Unassembled WGS sequence"/>
</dbReference>
<keyword evidence="1" id="KW-0812">Transmembrane</keyword>
<keyword evidence="3" id="KW-1185">Reference proteome</keyword>
<evidence type="ECO:0000256" key="1">
    <source>
        <dbReference type="SAM" id="Phobius"/>
    </source>
</evidence>
<dbReference type="InterPro" id="IPR032092">
    <property type="entry name" value="PilW"/>
</dbReference>
<dbReference type="Pfam" id="PF16074">
    <property type="entry name" value="PilW"/>
    <property type="match status" value="1"/>
</dbReference>
<keyword evidence="1" id="KW-1133">Transmembrane helix</keyword>
<gene>
    <name evidence="2" type="ORF">CA260_15330</name>
</gene>
<dbReference type="OrthoDB" id="5296662at2"/>
<evidence type="ECO:0008006" key="4">
    <source>
        <dbReference type="Google" id="ProtNLM"/>
    </source>
</evidence>
<dbReference type="RefSeq" id="WP_111983920.1">
    <property type="nucleotide sequence ID" value="NZ_NFZS01000004.1"/>
</dbReference>
<dbReference type="NCBIfam" id="TIGR02532">
    <property type="entry name" value="IV_pilin_GFxxxE"/>
    <property type="match status" value="1"/>
</dbReference>
<accession>A0A328P3B0</accession>
<proteinExistence type="predicted"/>
<evidence type="ECO:0000313" key="3">
    <source>
        <dbReference type="Proteomes" id="UP000248926"/>
    </source>
</evidence>
<dbReference type="PROSITE" id="PS00409">
    <property type="entry name" value="PROKAR_NTER_METHYL"/>
    <property type="match status" value="1"/>
</dbReference>
<dbReference type="Pfam" id="PF07963">
    <property type="entry name" value="N_methyl"/>
    <property type="match status" value="1"/>
</dbReference>
<feature type="transmembrane region" description="Helical" evidence="1">
    <location>
        <begin position="23"/>
        <end position="48"/>
    </location>
</feature>
<protein>
    <recommendedName>
        <fullName evidence="4">Prepilin-type N-terminal cleavage/methylation domain-containing protein</fullName>
    </recommendedName>
</protein>
<evidence type="ECO:0000313" key="2">
    <source>
        <dbReference type="EMBL" id="RAO75446.1"/>
    </source>
</evidence>
<dbReference type="InterPro" id="IPR045584">
    <property type="entry name" value="Pilin-like"/>
</dbReference>
<dbReference type="GO" id="GO:0043683">
    <property type="term" value="P:type IV pilus assembly"/>
    <property type="evidence" value="ECO:0007669"/>
    <property type="project" value="InterPro"/>
</dbReference>
<dbReference type="EMBL" id="NFZS01000004">
    <property type="protein sequence ID" value="RAO75446.1"/>
    <property type="molecule type" value="Genomic_DNA"/>
</dbReference>
<organism evidence="2 3">
    <name type="scientific">Dyella jiangningensis</name>
    <dbReference type="NCBI Taxonomy" id="1379159"/>
    <lineage>
        <taxon>Bacteria</taxon>
        <taxon>Pseudomonadati</taxon>
        <taxon>Pseudomonadota</taxon>
        <taxon>Gammaproteobacteria</taxon>
        <taxon>Lysobacterales</taxon>
        <taxon>Rhodanobacteraceae</taxon>
        <taxon>Dyella</taxon>
    </lineage>
</organism>
<dbReference type="AlphaFoldDB" id="A0A328P3B0"/>
<keyword evidence="1" id="KW-0472">Membrane</keyword>